<gene>
    <name evidence="2" type="ORF">C7440_1689</name>
</gene>
<feature type="compositionally biased region" description="Basic and acidic residues" evidence="1">
    <location>
        <begin position="160"/>
        <end position="174"/>
    </location>
</feature>
<protein>
    <submittedName>
        <fullName evidence="2">Uncharacterized protein</fullName>
    </submittedName>
</protein>
<evidence type="ECO:0000313" key="3">
    <source>
        <dbReference type="Proteomes" id="UP000246145"/>
    </source>
</evidence>
<comment type="caution">
    <text evidence="2">The sequence shown here is derived from an EMBL/GenBank/DDBJ whole genome shotgun (WGS) entry which is preliminary data.</text>
</comment>
<feature type="compositionally biased region" description="Low complexity" evidence="1">
    <location>
        <begin position="187"/>
        <end position="211"/>
    </location>
</feature>
<feature type="region of interest" description="Disordered" evidence="1">
    <location>
        <begin position="143"/>
        <end position="213"/>
    </location>
</feature>
<reference evidence="2 3" key="1">
    <citation type="submission" date="2018-04" db="EMBL/GenBank/DDBJ databases">
        <title>Genomic Encyclopedia of Type Strains, Phase IV (KMG-IV): sequencing the most valuable type-strain genomes for metagenomic binning, comparative biology and taxonomic classification.</title>
        <authorList>
            <person name="Goeker M."/>
        </authorList>
    </citation>
    <scope>NUCLEOTIDE SEQUENCE [LARGE SCALE GENOMIC DNA]</scope>
    <source>
        <strain evidence="2 3">DSM 10065</strain>
    </source>
</reference>
<proteinExistence type="predicted"/>
<keyword evidence="3" id="KW-1185">Reference proteome</keyword>
<sequence length="310" mass="34624">MRDYSKVSPKFWIGATGKRMRAAGMEAQIVAMYLLTSPHANMLGLYYCPEMFIAHETGLGMEGASKGLRSAIEAGFCEYDEASEVVWVIEMASYQIADSLKPADLRVKGVHNEYMSLPSNPYLARFFEKYKDAFCMTESRELINPPQAPSKPLASQEQEQEQKKEQEQEQREAAEAGGNPSNPEGLPAENDPPAAAQPAPRASSPRGSRLPSDWKLPKLWGEWALEDQPDWDADRVRLEADKFRDYWVPKTGKDATKLDWLGTWRNWVRRAAESRPARGRAGTGGSSAFDQSMKAAEEAKKMIFGESHAA</sequence>
<dbReference type="AlphaFoldDB" id="A0A2U1CMF0"/>
<feature type="region of interest" description="Disordered" evidence="1">
    <location>
        <begin position="273"/>
        <end position="293"/>
    </location>
</feature>
<dbReference type="EMBL" id="QEKO01000002">
    <property type="protein sequence ID" value="PVY62196.1"/>
    <property type="molecule type" value="Genomic_DNA"/>
</dbReference>
<organism evidence="2 3">
    <name type="scientific">Pusillimonas noertemannii</name>
    <dbReference type="NCBI Taxonomy" id="305977"/>
    <lineage>
        <taxon>Bacteria</taxon>
        <taxon>Pseudomonadati</taxon>
        <taxon>Pseudomonadota</taxon>
        <taxon>Betaproteobacteria</taxon>
        <taxon>Burkholderiales</taxon>
        <taxon>Alcaligenaceae</taxon>
        <taxon>Pusillimonas</taxon>
    </lineage>
</organism>
<dbReference type="Proteomes" id="UP000246145">
    <property type="component" value="Unassembled WGS sequence"/>
</dbReference>
<accession>A0A2U1CMF0</accession>
<name>A0A2U1CMF0_9BURK</name>
<evidence type="ECO:0000313" key="2">
    <source>
        <dbReference type="EMBL" id="PVY62196.1"/>
    </source>
</evidence>
<dbReference type="RefSeq" id="WP_180064385.1">
    <property type="nucleotide sequence ID" value="NZ_JACCEX010000002.1"/>
</dbReference>
<evidence type="ECO:0000256" key="1">
    <source>
        <dbReference type="SAM" id="MobiDB-lite"/>
    </source>
</evidence>